<protein>
    <submittedName>
        <fullName evidence="1">Uncharacterized protein</fullName>
    </submittedName>
</protein>
<comment type="caution">
    <text evidence="1">The sequence shown here is derived from an EMBL/GenBank/DDBJ whole genome shotgun (WGS) entry which is preliminary data.</text>
</comment>
<evidence type="ECO:0000313" key="2">
    <source>
        <dbReference type="Proteomes" id="UP001056120"/>
    </source>
</evidence>
<reference evidence="2" key="1">
    <citation type="journal article" date="2022" name="Mol. Ecol. Resour.">
        <title>The genomes of chicory, endive, great burdock and yacon provide insights into Asteraceae palaeo-polyploidization history and plant inulin production.</title>
        <authorList>
            <person name="Fan W."/>
            <person name="Wang S."/>
            <person name="Wang H."/>
            <person name="Wang A."/>
            <person name="Jiang F."/>
            <person name="Liu H."/>
            <person name="Zhao H."/>
            <person name="Xu D."/>
            <person name="Zhang Y."/>
        </authorList>
    </citation>
    <scope>NUCLEOTIDE SEQUENCE [LARGE SCALE GENOMIC DNA]</scope>
    <source>
        <strain evidence="2">cv. Yunnan</strain>
    </source>
</reference>
<accession>A0ACB9E749</accession>
<keyword evidence="2" id="KW-1185">Reference proteome</keyword>
<dbReference type="Proteomes" id="UP001056120">
    <property type="component" value="Linkage Group LG18"/>
</dbReference>
<sequence>MINYMNEGATSLALFSCHCLLWTLQAIGCNCTGVTPKMLKFMRDLRKAHELSCSALLRRIGEALDEQERISLTSGKQIGY</sequence>
<gene>
    <name evidence="1" type="ORF">L1987_54614</name>
</gene>
<organism evidence="1 2">
    <name type="scientific">Smallanthus sonchifolius</name>
    <dbReference type="NCBI Taxonomy" id="185202"/>
    <lineage>
        <taxon>Eukaryota</taxon>
        <taxon>Viridiplantae</taxon>
        <taxon>Streptophyta</taxon>
        <taxon>Embryophyta</taxon>
        <taxon>Tracheophyta</taxon>
        <taxon>Spermatophyta</taxon>
        <taxon>Magnoliopsida</taxon>
        <taxon>eudicotyledons</taxon>
        <taxon>Gunneridae</taxon>
        <taxon>Pentapetalae</taxon>
        <taxon>asterids</taxon>
        <taxon>campanulids</taxon>
        <taxon>Asterales</taxon>
        <taxon>Asteraceae</taxon>
        <taxon>Asteroideae</taxon>
        <taxon>Heliantheae alliance</taxon>
        <taxon>Millerieae</taxon>
        <taxon>Smallanthus</taxon>
    </lineage>
</organism>
<reference evidence="1 2" key="2">
    <citation type="journal article" date="2022" name="Mol. Ecol. Resour.">
        <title>The genomes of chicory, endive, great burdock and yacon provide insights into Asteraceae paleo-polyploidization history and plant inulin production.</title>
        <authorList>
            <person name="Fan W."/>
            <person name="Wang S."/>
            <person name="Wang H."/>
            <person name="Wang A."/>
            <person name="Jiang F."/>
            <person name="Liu H."/>
            <person name="Zhao H."/>
            <person name="Xu D."/>
            <person name="Zhang Y."/>
        </authorList>
    </citation>
    <scope>NUCLEOTIDE SEQUENCE [LARGE SCALE GENOMIC DNA]</scope>
    <source>
        <strain evidence="2">cv. Yunnan</strain>
        <tissue evidence="1">Leaves</tissue>
    </source>
</reference>
<dbReference type="EMBL" id="CM042035">
    <property type="protein sequence ID" value="KAI3754823.1"/>
    <property type="molecule type" value="Genomic_DNA"/>
</dbReference>
<proteinExistence type="predicted"/>
<name>A0ACB9E749_9ASTR</name>
<evidence type="ECO:0000313" key="1">
    <source>
        <dbReference type="EMBL" id="KAI3754823.1"/>
    </source>
</evidence>